<dbReference type="EMBL" id="DF196808">
    <property type="protein sequence ID" value="GAD28636.1"/>
    <property type="molecule type" value="Genomic_DNA"/>
</dbReference>
<dbReference type="RefSeq" id="WP_023931209.1">
    <property type="nucleotide sequence ID" value="NZ_DF196808.1"/>
</dbReference>
<dbReference type="Proteomes" id="UP000030675">
    <property type="component" value="Unassembled WGS sequence"/>
</dbReference>
<organism evidence="2 3">
    <name type="scientific">Photobacterium leiognathi lrivu.4.1</name>
    <dbReference type="NCBI Taxonomy" id="1248232"/>
    <lineage>
        <taxon>Bacteria</taxon>
        <taxon>Pseudomonadati</taxon>
        <taxon>Pseudomonadota</taxon>
        <taxon>Gammaproteobacteria</taxon>
        <taxon>Vibrionales</taxon>
        <taxon>Vibrionaceae</taxon>
        <taxon>Photobacterium</taxon>
    </lineage>
</organism>
<dbReference type="AlphaFoldDB" id="V5F5F2"/>
<evidence type="ECO:0000256" key="1">
    <source>
        <dbReference type="SAM" id="SignalP"/>
    </source>
</evidence>
<gene>
    <name evidence="2" type="ORF">PLEI_0279</name>
</gene>
<accession>V5F5F2</accession>
<dbReference type="HOGENOM" id="CLU_038342_0_0_6"/>
<keyword evidence="1" id="KW-0732">Signal</keyword>
<evidence type="ECO:0000313" key="2">
    <source>
        <dbReference type="EMBL" id="GAD28636.1"/>
    </source>
</evidence>
<proteinExistence type="predicted"/>
<protein>
    <submittedName>
        <fullName evidence="2">TraH family domain protein</fullName>
    </submittedName>
</protein>
<name>V5F5F2_PHOLE</name>
<reference evidence="3" key="1">
    <citation type="submission" date="2012-12" db="EMBL/GenBank/DDBJ databases">
        <title>Genome Sequence of Photobacterium leiognathi lrivu.4.1.</title>
        <authorList>
            <person name="Urbanczyk H."/>
            <person name="Ogura Y."/>
            <person name="Hayashi T."/>
            <person name="Dunlap P.V."/>
        </authorList>
    </citation>
    <scope>NUCLEOTIDE SEQUENCE [LARGE SCALE GENOMIC DNA]</scope>
    <source>
        <strain evidence="3">lrivu.4.1</strain>
    </source>
</reference>
<sequence length="463" mass="49907">MRYKKTALISLLVASALTAASSQANSISNQMDNAFGALVNSTSPAQYDSARRGVISGGQLYIRNPQKNANLVSFVPPSINAGCGGIDIFGGSFSFINAEQFIENFQAIGANALGYGVKLAITSACDTCENVMTSLEKTAQFINKMNVDSCTAAQGIVDAGVDLALSSKADAKAKTAGVEKGFFDDLSEAWNWSNEESTTPTEKVINDDPASAKLFKGNVAWRTFKKDNINTLWGGDNKFLEMLMSITGTIVLDQKDGKDVSTTEYSGYRIKLEDLIADTTSKPIKIYKCDTTSTDGCLKMPPTPTQSFADKGLEKRISDAYSAMIYAVNNNSEWSTDAKKALSIRVGTGAICLNQIRNALSHGEDGTGQAYYIAEICSSRVALETAYVTVLNYIHSVRNSLRNAEQESGNGAAKEAMLNILADSLNSYKREYDALDKQLPLDGIMTQLNAYSSLNSTADTIRK</sequence>
<dbReference type="InterPro" id="IPR010927">
    <property type="entry name" value="T4SS_TraH"/>
</dbReference>
<dbReference type="Pfam" id="PF06122">
    <property type="entry name" value="TraH"/>
    <property type="match status" value="1"/>
</dbReference>
<dbReference type="eggNOG" id="ENOG502ZB1J">
    <property type="taxonomic scope" value="Bacteria"/>
</dbReference>
<feature type="signal peptide" evidence="1">
    <location>
        <begin position="1"/>
        <end position="24"/>
    </location>
</feature>
<feature type="chain" id="PRO_5004732948" evidence="1">
    <location>
        <begin position="25"/>
        <end position="463"/>
    </location>
</feature>
<evidence type="ECO:0000313" key="3">
    <source>
        <dbReference type="Proteomes" id="UP000030675"/>
    </source>
</evidence>